<evidence type="ECO:0000313" key="2">
    <source>
        <dbReference type="EMBL" id="MDQ8937244.1"/>
    </source>
</evidence>
<keyword evidence="1" id="KW-0732">Signal</keyword>
<gene>
    <name evidence="2" type="ORF">RFH47_16140</name>
</gene>
<dbReference type="PROSITE" id="PS51257">
    <property type="entry name" value="PROKAR_LIPOPROTEIN"/>
    <property type="match status" value="1"/>
</dbReference>
<dbReference type="RefSeq" id="WP_308974586.1">
    <property type="nucleotide sequence ID" value="NZ_JAVIDL010000061.1"/>
</dbReference>
<protein>
    <submittedName>
        <fullName evidence="2">Uncharacterized protein</fullName>
    </submittedName>
</protein>
<evidence type="ECO:0000256" key="1">
    <source>
        <dbReference type="SAM" id="SignalP"/>
    </source>
</evidence>
<feature type="signal peptide" evidence="1">
    <location>
        <begin position="1"/>
        <end position="15"/>
    </location>
</feature>
<accession>A0AAW8JDH5</accession>
<organism evidence="2 3">
    <name type="scientific">Acinetobacter rudis</name>
    <dbReference type="NCBI Taxonomy" id="632955"/>
    <lineage>
        <taxon>Bacteria</taxon>
        <taxon>Pseudomonadati</taxon>
        <taxon>Pseudomonadota</taxon>
        <taxon>Gammaproteobacteria</taxon>
        <taxon>Moraxellales</taxon>
        <taxon>Moraxellaceae</taxon>
        <taxon>Acinetobacter</taxon>
    </lineage>
</organism>
<dbReference type="Proteomes" id="UP001243844">
    <property type="component" value="Unassembled WGS sequence"/>
</dbReference>
<comment type="caution">
    <text evidence="2">The sequence shown here is derived from an EMBL/GenBank/DDBJ whole genome shotgun (WGS) entry which is preliminary data.</text>
</comment>
<feature type="chain" id="PRO_5043667431" evidence="1">
    <location>
        <begin position="16"/>
        <end position="133"/>
    </location>
</feature>
<evidence type="ECO:0000313" key="3">
    <source>
        <dbReference type="Proteomes" id="UP001243844"/>
    </source>
</evidence>
<proteinExistence type="predicted"/>
<dbReference type="EMBL" id="JAVIDL010000061">
    <property type="protein sequence ID" value="MDQ8937244.1"/>
    <property type="molecule type" value="Genomic_DNA"/>
</dbReference>
<reference evidence="2" key="1">
    <citation type="submission" date="2023-08" db="EMBL/GenBank/DDBJ databases">
        <title>Emergence of clinically-relevant ST2 carbapenem-resistant Acinetobacter baumannii strains in hospital sewages in Zhejiang, East of China.</title>
        <authorList>
            <person name="Kaichao C."/>
            <person name="Zhang R."/>
        </authorList>
    </citation>
    <scope>NUCLEOTIDE SEQUENCE</scope>
    <source>
        <strain evidence="2">M-RB-37</strain>
    </source>
</reference>
<dbReference type="AlphaFoldDB" id="A0AAW8JDH5"/>
<name>A0AAW8JDH5_9GAMM</name>
<sequence>MKNLLLLSVSIVLTACTLSPTGTLTGSTQRYETHNDILNTWVGKSEQELQTHWGVPVRTQSESNNTKIIYFRSQNPYIYMACINAFQIEKGVVTKWGTRGCPVRDNKKDYKLVHKDAPVPQPTLDISGINLGS</sequence>